<sequence length="209" mass="23360">MHSKYSKLLASLLFCAFIMGTGPTALAGPLNHFSQGNTALDYNIKVHNEVDTKNARDTNYEWSITTALSKKFALQYRDTHYDGDVYDGRHRSNHREFNVCYELDPHYQIFVGHTWTSSKNAATGRDMPDRTAVVLGVVGIKELSKKYTLYGILATDGTHVANVEFGLAYKLAKNWELNTTYRHLTVGMGGPANPTMALRSFGIGLTDKF</sequence>
<dbReference type="RefSeq" id="WP_126306570.1">
    <property type="nucleotide sequence ID" value="NZ_AP018449.1"/>
</dbReference>
<reference evidence="2 3" key="1">
    <citation type="journal article" date="2018" name="Int. J. Syst. Evol. Microbiol.">
        <title>Methylomusa anaerophila gen. nov., sp. nov., an anaerobic methanol-utilizing bacterium isolated from a microbial fuel cell.</title>
        <authorList>
            <person name="Amano N."/>
            <person name="Yamamuro A."/>
            <person name="Miyahara M."/>
            <person name="Kouzuma A."/>
            <person name="Abe T."/>
            <person name="Watanabe K."/>
        </authorList>
    </citation>
    <scope>NUCLEOTIDE SEQUENCE [LARGE SCALE GENOMIC DNA]</scope>
    <source>
        <strain evidence="2 3">MMFC1</strain>
    </source>
</reference>
<proteinExistence type="predicted"/>
<keyword evidence="3" id="KW-1185">Reference proteome</keyword>
<evidence type="ECO:0008006" key="4">
    <source>
        <dbReference type="Google" id="ProtNLM"/>
    </source>
</evidence>
<evidence type="ECO:0000313" key="2">
    <source>
        <dbReference type="EMBL" id="BBB90096.1"/>
    </source>
</evidence>
<dbReference type="OrthoDB" id="1627926at2"/>
<evidence type="ECO:0000256" key="1">
    <source>
        <dbReference type="SAM" id="SignalP"/>
    </source>
</evidence>
<dbReference type="KEGG" id="mana:MAMMFC1_00744"/>
<organism evidence="2 3">
    <name type="scientific">Methylomusa anaerophila</name>
    <dbReference type="NCBI Taxonomy" id="1930071"/>
    <lineage>
        <taxon>Bacteria</taxon>
        <taxon>Bacillati</taxon>
        <taxon>Bacillota</taxon>
        <taxon>Negativicutes</taxon>
        <taxon>Selenomonadales</taxon>
        <taxon>Sporomusaceae</taxon>
        <taxon>Methylomusa</taxon>
    </lineage>
</organism>
<dbReference type="Proteomes" id="UP000276437">
    <property type="component" value="Chromosome"/>
</dbReference>
<accession>A0A348AG98</accession>
<feature type="chain" id="PRO_5016626533" description="Lipid A 3-O-deacylase" evidence="1">
    <location>
        <begin position="28"/>
        <end position="209"/>
    </location>
</feature>
<dbReference type="EMBL" id="AP018449">
    <property type="protein sequence ID" value="BBB90096.1"/>
    <property type="molecule type" value="Genomic_DNA"/>
</dbReference>
<dbReference type="AlphaFoldDB" id="A0A348AG98"/>
<keyword evidence="1" id="KW-0732">Signal</keyword>
<evidence type="ECO:0000313" key="3">
    <source>
        <dbReference type="Proteomes" id="UP000276437"/>
    </source>
</evidence>
<feature type="signal peptide" evidence="1">
    <location>
        <begin position="1"/>
        <end position="27"/>
    </location>
</feature>
<protein>
    <recommendedName>
        <fullName evidence="4">Lipid A 3-O-deacylase</fullName>
    </recommendedName>
</protein>
<name>A0A348AG98_9FIRM</name>
<gene>
    <name evidence="2" type="ORF">MAMMFC1_00744</name>
</gene>